<reference evidence="3 5" key="1">
    <citation type="journal article" date="2012" name="Nature">
        <title>Algal genomes reveal evolutionary mosaicism and the fate of nucleomorphs.</title>
        <authorList>
            <consortium name="DOE Joint Genome Institute"/>
            <person name="Curtis B.A."/>
            <person name="Tanifuji G."/>
            <person name="Burki F."/>
            <person name="Gruber A."/>
            <person name="Irimia M."/>
            <person name="Maruyama S."/>
            <person name="Arias M.C."/>
            <person name="Ball S.G."/>
            <person name="Gile G.H."/>
            <person name="Hirakawa Y."/>
            <person name="Hopkins J.F."/>
            <person name="Kuo A."/>
            <person name="Rensing S.A."/>
            <person name="Schmutz J."/>
            <person name="Symeonidi A."/>
            <person name="Elias M."/>
            <person name="Eveleigh R.J."/>
            <person name="Herman E.K."/>
            <person name="Klute M.J."/>
            <person name="Nakayama T."/>
            <person name="Obornik M."/>
            <person name="Reyes-Prieto A."/>
            <person name="Armbrust E.V."/>
            <person name="Aves S.J."/>
            <person name="Beiko R.G."/>
            <person name="Coutinho P."/>
            <person name="Dacks J.B."/>
            <person name="Durnford D.G."/>
            <person name="Fast N.M."/>
            <person name="Green B.R."/>
            <person name="Grisdale C.J."/>
            <person name="Hempel F."/>
            <person name="Henrissat B."/>
            <person name="Hoppner M.P."/>
            <person name="Ishida K."/>
            <person name="Kim E."/>
            <person name="Koreny L."/>
            <person name="Kroth P.G."/>
            <person name="Liu Y."/>
            <person name="Malik S.B."/>
            <person name="Maier U.G."/>
            <person name="McRose D."/>
            <person name="Mock T."/>
            <person name="Neilson J.A."/>
            <person name="Onodera N.T."/>
            <person name="Poole A.M."/>
            <person name="Pritham E.J."/>
            <person name="Richards T.A."/>
            <person name="Rocap G."/>
            <person name="Roy S.W."/>
            <person name="Sarai C."/>
            <person name="Schaack S."/>
            <person name="Shirato S."/>
            <person name="Slamovits C.H."/>
            <person name="Spencer D.F."/>
            <person name="Suzuki S."/>
            <person name="Worden A.Z."/>
            <person name="Zauner S."/>
            <person name="Barry K."/>
            <person name="Bell C."/>
            <person name="Bharti A.K."/>
            <person name="Crow J.A."/>
            <person name="Grimwood J."/>
            <person name="Kramer R."/>
            <person name="Lindquist E."/>
            <person name="Lucas S."/>
            <person name="Salamov A."/>
            <person name="McFadden G.I."/>
            <person name="Lane C.E."/>
            <person name="Keeling P.J."/>
            <person name="Gray M.W."/>
            <person name="Grigoriev I.V."/>
            <person name="Archibald J.M."/>
        </authorList>
    </citation>
    <scope>NUCLEOTIDE SEQUENCE</scope>
    <source>
        <strain evidence="3 5">CCMP2712</strain>
    </source>
</reference>
<evidence type="ECO:0000313" key="4">
    <source>
        <dbReference type="EnsemblProtists" id="EKX39975"/>
    </source>
</evidence>
<reference evidence="5" key="2">
    <citation type="submission" date="2012-11" db="EMBL/GenBank/DDBJ databases">
        <authorList>
            <person name="Kuo A."/>
            <person name="Curtis B.A."/>
            <person name="Tanifuji G."/>
            <person name="Burki F."/>
            <person name="Gruber A."/>
            <person name="Irimia M."/>
            <person name="Maruyama S."/>
            <person name="Arias M.C."/>
            <person name="Ball S.G."/>
            <person name="Gile G.H."/>
            <person name="Hirakawa Y."/>
            <person name="Hopkins J.F."/>
            <person name="Rensing S.A."/>
            <person name="Schmutz J."/>
            <person name="Symeonidi A."/>
            <person name="Elias M."/>
            <person name="Eveleigh R.J."/>
            <person name="Herman E.K."/>
            <person name="Klute M.J."/>
            <person name="Nakayama T."/>
            <person name="Obornik M."/>
            <person name="Reyes-Prieto A."/>
            <person name="Armbrust E.V."/>
            <person name="Aves S.J."/>
            <person name="Beiko R.G."/>
            <person name="Coutinho P."/>
            <person name="Dacks J.B."/>
            <person name="Durnford D.G."/>
            <person name="Fast N.M."/>
            <person name="Green B.R."/>
            <person name="Grisdale C."/>
            <person name="Hempe F."/>
            <person name="Henrissat B."/>
            <person name="Hoppner M.P."/>
            <person name="Ishida K.-I."/>
            <person name="Kim E."/>
            <person name="Koreny L."/>
            <person name="Kroth P.G."/>
            <person name="Liu Y."/>
            <person name="Malik S.-B."/>
            <person name="Maier U.G."/>
            <person name="McRose D."/>
            <person name="Mock T."/>
            <person name="Neilson J.A."/>
            <person name="Onodera N.T."/>
            <person name="Poole A.M."/>
            <person name="Pritham E.J."/>
            <person name="Richards T.A."/>
            <person name="Rocap G."/>
            <person name="Roy S.W."/>
            <person name="Sarai C."/>
            <person name="Schaack S."/>
            <person name="Shirato S."/>
            <person name="Slamovits C.H."/>
            <person name="Spencer D.F."/>
            <person name="Suzuki S."/>
            <person name="Worden A.Z."/>
            <person name="Zauner S."/>
            <person name="Barry K."/>
            <person name="Bell C."/>
            <person name="Bharti A.K."/>
            <person name="Crow J.A."/>
            <person name="Grimwood J."/>
            <person name="Kramer R."/>
            <person name="Lindquist E."/>
            <person name="Lucas S."/>
            <person name="Salamov A."/>
            <person name="McFadden G.I."/>
            <person name="Lane C.E."/>
            <person name="Keeling P.J."/>
            <person name="Gray M.W."/>
            <person name="Grigoriev I.V."/>
            <person name="Archibald J.M."/>
        </authorList>
    </citation>
    <scope>NUCLEOTIDE SEQUENCE</scope>
    <source>
        <strain evidence="5">CCMP2712</strain>
    </source>
</reference>
<dbReference type="KEGG" id="gtt:GUITHDRAFT_54195"/>
<dbReference type="EMBL" id="JH993035">
    <property type="protein sequence ID" value="EKX39975.1"/>
    <property type="molecule type" value="Genomic_DNA"/>
</dbReference>
<dbReference type="HOGENOM" id="CLU_050320_0_0_1"/>
<accession>L1IVV5</accession>
<gene>
    <name evidence="3" type="ORF">GUITHDRAFT_54195</name>
</gene>
<dbReference type="OrthoDB" id="2155766at2759"/>
<evidence type="ECO:0000256" key="1">
    <source>
        <dbReference type="ARBA" id="ARBA00008725"/>
    </source>
</evidence>
<sequence>AAGATFPEELYMDAMFAYQFVDPTVSMSYLPTGSGGGKNRIMLGDKMKDDGFGPPFNIDFAGSDSLLKPDQYAQYPDLQMYPSVAGAVVPIYNIPELEARSLDLILTPATVAMIFSGQIKYWNDSAIYNDNVAGGNQVGAEVLKKLQAAITVFVRNEDSGTTEIWKKSLAGASTFFSKQIGTSSKPVWNSTARYEYRDENNGVASGVLATDYSIGYSVLGVA</sequence>
<feature type="non-terminal residue" evidence="3">
    <location>
        <position position="222"/>
    </location>
</feature>
<proteinExistence type="inferred from homology"/>
<evidence type="ECO:0000313" key="5">
    <source>
        <dbReference type="Proteomes" id="UP000011087"/>
    </source>
</evidence>
<dbReference type="OMA" id="AMYRDIT"/>
<dbReference type="EnsemblProtists" id="EKX39975">
    <property type="protein sequence ID" value="EKX39975"/>
    <property type="gene ID" value="GUITHDRAFT_54195"/>
</dbReference>
<dbReference type="PaxDb" id="55529-EKX39975"/>
<dbReference type="RefSeq" id="XP_005826955.1">
    <property type="nucleotide sequence ID" value="XM_005826898.1"/>
</dbReference>
<dbReference type="Pfam" id="PF12849">
    <property type="entry name" value="PBP_like_2"/>
    <property type="match status" value="1"/>
</dbReference>
<feature type="domain" description="PBP" evidence="2">
    <location>
        <begin position="1"/>
        <end position="217"/>
    </location>
</feature>
<feature type="non-terminal residue" evidence="3">
    <location>
        <position position="1"/>
    </location>
</feature>
<dbReference type="GeneID" id="17296663"/>
<dbReference type="PANTHER" id="PTHR42996">
    <property type="entry name" value="PHOSPHATE-BINDING PROTEIN PSTS"/>
    <property type="match status" value="1"/>
</dbReference>
<name>L1IVV5_GUITC</name>
<dbReference type="InterPro" id="IPR024370">
    <property type="entry name" value="PBP_domain"/>
</dbReference>
<keyword evidence="5" id="KW-1185">Reference proteome</keyword>
<comment type="similarity">
    <text evidence="1">Belongs to the PstS family.</text>
</comment>
<dbReference type="Gene3D" id="3.40.190.10">
    <property type="entry name" value="Periplasmic binding protein-like II"/>
    <property type="match status" value="1"/>
</dbReference>
<dbReference type="eggNOG" id="ENOG502S5Z3">
    <property type="taxonomic scope" value="Eukaryota"/>
</dbReference>
<dbReference type="InterPro" id="IPR050962">
    <property type="entry name" value="Phosphate-bind_PstS"/>
</dbReference>
<dbReference type="PANTHER" id="PTHR42996:SF1">
    <property type="entry name" value="PHOSPHATE-BINDING PROTEIN PSTS"/>
    <property type="match status" value="1"/>
</dbReference>
<evidence type="ECO:0000259" key="2">
    <source>
        <dbReference type="Pfam" id="PF12849"/>
    </source>
</evidence>
<dbReference type="Proteomes" id="UP000011087">
    <property type="component" value="Unassembled WGS sequence"/>
</dbReference>
<evidence type="ECO:0000313" key="3">
    <source>
        <dbReference type="EMBL" id="EKX39975.1"/>
    </source>
</evidence>
<dbReference type="AlphaFoldDB" id="L1IVV5"/>
<organism evidence="3">
    <name type="scientific">Guillardia theta (strain CCMP2712)</name>
    <name type="common">Cryptophyte</name>
    <dbReference type="NCBI Taxonomy" id="905079"/>
    <lineage>
        <taxon>Eukaryota</taxon>
        <taxon>Cryptophyceae</taxon>
        <taxon>Pyrenomonadales</taxon>
        <taxon>Geminigeraceae</taxon>
        <taxon>Guillardia</taxon>
    </lineage>
</organism>
<reference evidence="4" key="3">
    <citation type="submission" date="2016-03" db="UniProtKB">
        <authorList>
            <consortium name="EnsemblProtists"/>
        </authorList>
    </citation>
    <scope>IDENTIFICATION</scope>
</reference>
<dbReference type="SUPFAM" id="SSF53850">
    <property type="entry name" value="Periplasmic binding protein-like II"/>
    <property type="match status" value="1"/>
</dbReference>
<protein>
    <recommendedName>
        <fullName evidence="2">PBP domain-containing protein</fullName>
    </recommendedName>
</protein>